<evidence type="ECO:0000313" key="5">
    <source>
        <dbReference type="Proteomes" id="UP000298327"/>
    </source>
</evidence>
<keyword evidence="1" id="KW-0479">Metal-binding</keyword>
<dbReference type="EMBL" id="SEOQ01000539">
    <property type="protein sequence ID" value="TFY60872.1"/>
    <property type="molecule type" value="Genomic_DNA"/>
</dbReference>
<feature type="domain" description="C2H2-type" evidence="3">
    <location>
        <begin position="346"/>
        <end position="375"/>
    </location>
</feature>
<dbReference type="OrthoDB" id="8922241at2759"/>
<protein>
    <recommendedName>
        <fullName evidence="3">C2H2-type domain-containing protein</fullName>
    </recommendedName>
</protein>
<dbReference type="PROSITE" id="PS00028">
    <property type="entry name" value="ZINC_FINGER_C2H2_1"/>
    <property type="match status" value="1"/>
</dbReference>
<gene>
    <name evidence="4" type="ORF">EVG20_g7261</name>
</gene>
<dbReference type="InterPro" id="IPR036236">
    <property type="entry name" value="Znf_C2H2_sf"/>
</dbReference>
<sequence>MPPPLEGDPAYNVNYNYMPGNMTTLSSGQYQHPVAQGELDARGGYVFANPGTHAGYAAAPHEPVSLMRRPIEDIYCMTPQVPFNGAHTCPDIHNMRAGPYECRRNLSPTSGHPPAIPYMPQRGAASHDPASSVPRACWPSTGGPAYTPPAPVPAPSVSEAYFFWPSAFDTSHGGYDHEAPMPWDRNGSCTLPEAPLPAQFSVHPLTQSYPRARIYWCWCALWRLVCGGRAPFGFPTRSTPGTRLDRFDLESTKELSTVKETERTQADDLGDDDVTGLSAQRYLPMPPRGPSTPPPATSARGNRGGMKAKAKAKTQAARPAPAKRTRRKIPLPPGMPKVEKVGENRYGCPHEGCSKDYSRAYDVKRHYWDHVDDKIIWVCMECFGVCTRYDNTLKHFKLGHKREALDEDILMIQCTTEQIALWGV</sequence>
<evidence type="ECO:0000313" key="4">
    <source>
        <dbReference type="EMBL" id="TFY60872.1"/>
    </source>
</evidence>
<feature type="compositionally biased region" description="Pro residues" evidence="2">
    <location>
        <begin position="284"/>
        <end position="296"/>
    </location>
</feature>
<comment type="caution">
    <text evidence="4">The sequence shown here is derived from an EMBL/GenBank/DDBJ whole genome shotgun (WGS) entry which is preliminary data.</text>
</comment>
<proteinExistence type="predicted"/>
<dbReference type="PROSITE" id="PS50157">
    <property type="entry name" value="ZINC_FINGER_C2H2_2"/>
    <property type="match status" value="1"/>
</dbReference>
<accession>A0A4Y9YF94</accession>
<dbReference type="Gene3D" id="3.30.160.60">
    <property type="entry name" value="Classic Zinc Finger"/>
    <property type="match status" value="1"/>
</dbReference>
<dbReference type="Proteomes" id="UP000298327">
    <property type="component" value="Unassembled WGS sequence"/>
</dbReference>
<dbReference type="AlphaFoldDB" id="A0A4Y9YF94"/>
<evidence type="ECO:0000256" key="1">
    <source>
        <dbReference type="PROSITE-ProRule" id="PRU00042"/>
    </source>
</evidence>
<organism evidence="4 5">
    <name type="scientific">Dentipellis fragilis</name>
    <dbReference type="NCBI Taxonomy" id="205917"/>
    <lineage>
        <taxon>Eukaryota</taxon>
        <taxon>Fungi</taxon>
        <taxon>Dikarya</taxon>
        <taxon>Basidiomycota</taxon>
        <taxon>Agaricomycotina</taxon>
        <taxon>Agaricomycetes</taxon>
        <taxon>Russulales</taxon>
        <taxon>Hericiaceae</taxon>
        <taxon>Dentipellis</taxon>
    </lineage>
</organism>
<dbReference type="InterPro" id="IPR013087">
    <property type="entry name" value="Znf_C2H2_type"/>
</dbReference>
<keyword evidence="5" id="KW-1185">Reference proteome</keyword>
<keyword evidence="1" id="KW-0863">Zinc-finger</keyword>
<dbReference type="SUPFAM" id="SSF57667">
    <property type="entry name" value="beta-beta-alpha zinc fingers"/>
    <property type="match status" value="1"/>
</dbReference>
<evidence type="ECO:0000256" key="2">
    <source>
        <dbReference type="SAM" id="MobiDB-lite"/>
    </source>
</evidence>
<evidence type="ECO:0000259" key="3">
    <source>
        <dbReference type="PROSITE" id="PS50157"/>
    </source>
</evidence>
<dbReference type="GO" id="GO:0008270">
    <property type="term" value="F:zinc ion binding"/>
    <property type="evidence" value="ECO:0007669"/>
    <property type="project" value="UniProtKB-KW"/>
</dbReference>
<feature type="region of interest" description="Disordered" evidence="2">
    <location>
        <begin position="282"/>
        <end position="343"/>
    </location>
</feature>
<keyword evidence="1" id="KW-0862">Zinc</keyword>
<name>A0A4Y9YF94_9AGAM</name>
<reference evidence="4 5" key="1">
    <citation type="submission" date="2019-02" db="EMBL/GenBank/DDBJ databases">
        <title>Genome sequencing of the rare red list fungi Dentipellis fragilis.</title>
        <authorList>
            <person name="Buettner E."/>
            <person name="Kellner H."/>
        </authorList>
    </citation>
    <scope>NUCLEOTIDE SEQUENCE [LARGE SCALE GENOMIC DNA]</scope>
    <source>
        <strain evidence="4 5">DSM 105465</strain>
    </source>
</reference>